<feature type="domain" description="HTH La-type RNA-binding" evidence="4">
    <location>
        <begin position="18"/>
        <end position="108"/>
    </location>
</feature>
<dbReference type="OrthoDB" id="435402at2759"/>
<dbReference type="GO" id="GO:0031047">
    <property type="term" value="P:regulatory ncRNA-mediated gene silencing"/>
    <property type="evidence" value="ECO:0007669"/>
    <property type="project" value="InterPro"/>
</dbReference>
<accession>A0A9W4XEH1</accession>
<dbReference type="PANTHER" id="PTHR22792:SF140">
    <property type="entry name" value="ACHILLES, ISOFORM A"/>
    <property type="match status" value="1"/>
</dbReference>
<dbReference type="Proteomes" id="UP001152607">
    <property type="component" value="Unassembled WGS sequence"/>
</dbReference>
<dbReference type="InterPro" id="IPR036388">
    <property type="entry name" value="WH-like_DNA-bd_sf"/>
</dbReference>
<feature type="compositionally biased region" description="Basic and acidic residues" evidence="3">
    <location>
        <begin position="570"/>
        <end position="590"/>
    </location>
</feature>
<dbReference type="InterPro" id="IPR006630">
    <property type="entry name" value="La_HTH"/>
</dbReference>
<dbReference type="SMART" id="SM00715">
    <property type="entry name" value="LA"/>
    <property type="match status" value="1"/>
</dbReference>
<protein>
    <recommendedName>
        <fullName evidence="4">HTH La-type RNA-binding domain-containing protein</fullName>
    </recommendedName>
</protein>
<dbReference type="Pfam" id="PF09692">
    <property type="entry name" value="Arb1"/>
    <property type="match status" value="1"/>
</dbReference>
<evidence type="ECO:0000256" key="2">
    <source>
        <dbReference type="PROSITE-ProRule" id="PRU00332"/>
    </source>
</evidence>
<gene>
    <name evidence="5" type="ORF">PDIGIT_LOCUS1935</name>
</gene>
<dbReference type="GO" id="GO:0003729">
    <property type="term" value="F:mRNA binding"/>
    <property type="evidence" value="ECO:0007669"/>
    <property type="project" value="TreeGrafter"/>
</dbReference>
<dbReference type="InterPro" id="IPR018606">
    <property type="entry name" value="Arb1"/>
</dbReference>
<dbReference type="PANTHER" id="PTHR22792">
    <property type="entry name" value="LUPUS LA PROTEIN-RELATED"/>
    <property type="match status" value="1"/>
</dbReference>
<comment type="caution">
    <text evidence="5">The sequence shown here is derived from an EMBL/GenBank/DDBJ whole genome shotgun (WGS) entry which is preliminary data.</text>
</comment>
<dbReference type="Gene3D" id="1.10.10.10">
    <property type="entry name" value="Winged helix-like DNA-binding domain superfamily/Winged helix DNA-binding domain"/>
    <property type="match status" value="1"/>
</dbReference>
<evidence type="ECO:0000256" key="3">
    <source>
        <dbReference type="SAM" id="MobiDB-lite"/>
    </source>
</evidence>
<dbReference type="EMBL" id="CAOQHR010000001">
    <property type="protein sequence ID" value="CAI6276438.1"/>
    <property type="molecule type" value="Genomic_DNA"/>
</dbReference>
<feature type="compositionally biased region" description="Polar residues" evidence="3">
    <location>
        <begin position="1"/>
        <end position="15"/>
    </location>
</feature>
<evidence type="ECO:0000259" key="4">
    <source>
        <dbReference type="PROSITE" id="PS50961"/>
    </source>
</evidence>
<feature type="region of interest" description="Disordered" evidence="3">
    <location>
        <begin position="1"/>
        <end position="24"/>
    </location>
</feature>
<dbReference type="InterPro" id="IPR036390">
    <property type="entry name" value="WH_DNA-bd_sf"/>
</dbReference>
<keyword evidence="6" id="KW-1185">Reference proteome</keyword>
<dbReference type="Pfam" id="PF05383">
    <property type="entry name" value="La"/>
    <property type="match status" value="1"/>
</dbReference>
<evidence type="ECO:0000256" key="1">
    <source>
        <dbReference type="ARBA" id="ARBA00022884"/>
    </source>
</evidence>
<dbReference type="AlphaFoldDB" id="A0A9W4XEH1"/>
<proteinExistence type="predicted"/>
<evidence type="ECO:0000313" key="5">
    <source>
        <dbReference type="EMBL" id="CAI6276438.1"/>
    </source>
</evidence>
<feature type="region of interest" description="Disordered" evidence="3">
    <location>
        <begin position="556"/>
        <end position="590"/>
    </location>
</feature>
<dbReference type="SUPFAM" id="SSF46785">
    <property type="entry name" value="Winged helix' DNA-binding domain"/>
    <property type="match status" value="1"/>
</dbReference>
<name>A0A9W4XEH1_9PLEO</name>
<reference evidence="5" key="1">
    <citation type="submission" date="2023-01" db="EMBL/GenBank/DDBJ databases">
        <authorList>
            <person name="Van Ghelder C."/>
            <person name="Rancurel C."/>
        </authorList>
    </citation>
    <scope>NUCLEOTIDE SEQUENCE</scope>
    <source>
        <strain evidence="5">CNCM I-4278</strain>
    </source>
</reference>
<dbReference type="PROSITE" id="PS50961">
    <property type="entry name" value="HTH_LA"/>
    <property type="match status" value="1"/>
</dbReference>
<dbReference type="InterPro" id="IPR045180">
    <property type="entry name" value="La_dom_prot"/>
</dbReference>
<organism evidence="5 6">
    <name type="scientific">Periconia digitata</name>
    <dbReference type="NCBI Taxonomy" id="1303443"/>
    <lineage>
        <taxon>Eukaryota</taxon>
        <taxon>Fungi</taxon>
        <taxon>Dikarya</taxon>
        <taxon>Ascomycota</taxon>
        <taxon>Pezizomycotina</taxon>
        <taxon>Dothideomycetes</taxon>
        <taxon>Pleosporomycetidae</taxon>
        <taxon>Pleosporales</taxon>
        <taxon>Massarineae</taxon>
        <taxon>Periconiaceae</taxon>
        <taxon>Periconia</taxon>
    </lineage>
</organism>
<evidence type="ECO:0000313" key="6">
    <source>
        <dbReference type="Proteomes" id="UP001152607"/>
    </source>
</evidence>
<dbReference type="GO" id="GO:0033167">
    <property type="term" value="C:ARC complex"/>
    <property type="evidence" value="ECO:0007669"/>
    <property type="project" value="InterPro"/>
</dbReference>
<sequence>MTTLLSPAAISSSTEPAAMEDHPQGPAIRKQVEYYFSDENLPTDLHLLQCCGGRKNLPVSISRICGFKKMRGFKPKSGVVNALRKSSFLVVSNDGKLITRKVPLEGPCALDPDFYDEEEIAYDPRIRVPAVHPVPLLPQTKTQHPPGVTKGQLKPSGFEDNYVEAPITPAEAEEDDAMYHPDKPFVERIELAIQRFKQKRRMREEYALIFTRWMRFGGVDSGPRMFGTLSKQEMAEMNAEQIARATATHSVPWDREDENKWIVDFFAVAKAFLSSDLPVNLGLSPTKIKTGCQVLRSFYNFLLYHTVCPEYRDNIEAARGLCNIAERELSKIDSAGHSLPGSFNNAASTVVGGSKSETYTGNRDWAVQARRDGLDIVETGVNDETARIVFMSGIALMGTFEQQKNLKGVDDGKVKVVEDKTIGLEVMSIALSTSRIRELYDRQNQICAPKIRLEALGTLSCRFWKMPDYVEYDLPMEKYPNGRPVEAEEDKMYEFWVEDSILHECFTGMKLRARILTLEEGVRILDDVKEVMPSFYTWLPNELEAGRHGPKEVVVRGQGAQKIETGNDNGESRNVAENHLDDRGESDLEE</sequence>
<keyword evidence="1 2" id="KW-0694">RNA-binding</keyword>